<comment type="similarity">
    <text evidence="1">Belongs to the PanB family.</text>
</comment>
<accession>A0ABZ0HPH2</accession>
<proteinExistence type="inferred from homology"/>
<dbReference type="Gene3D" id="3.20.20.60">
    <property type="entry name" value="Phosphoenolpyruvate-binding domains"/>
    <property type="match status" value="1"/>
</dbReference>
<dbReference type="CDD" id="cd06557">
    <property type="entry name" value="KPHMT-like"/>
    <property type="match status" value="1"/>
</dbReference>
<evidence type="ECO:0000256" key="4">
    <source>
        <dbReference type="ARBA" id="ARBA00022655"/>
    </source>
</evidence>
<evidence type="ECO:0000256" key="5">
    <source>
        <dbReference type="ARBA" id="ARBA00022679"/>
    </source>
</evidence>
<evidence type="ECO:0000256" key="1">
    <source>
        <dbReference type="ARBA" id="ARBA00008676"/>
    </source>
</evidence>
<evidence type="ECO:0000256" key="6">
    <source>
        <dbReference type="NCBIfam" id="TIGR00222"/>
    </source>
</evidence>
<dbReference type="EC" id="2.1.2.11" evidence="3 6"/>
<dbReference type="Pfam" id="PF02548">
    <property type="entry name" value="Pantoate_transf"/>
    <property type="match status" value="1"/>
</dbReference>
<dbReference type="SUPFAM" id="SSF51621">
    <property type="entry name" value="Phosphoenolpyruvate/pyruvate domain"/>
    <property type="match status" value="1"/>
</dbReference>
<dbReference type="NCBIfam" id="TIGR00222">
    <property type="entry name" value="panB"/>
    <property type="match status" value="1"/>
</dbReference>
<dbReference type="InterPro" id="IPR003700">
    <property type="entry name" value="Pantoate_hydroxy_MeTrfase"/>
</dbReference>
<dbReference type="PANTHER" id="PTHR20881">
    <property type="entry name" value="3-METHYL-2-OXOBUTANOATE HYDROXYMETHYLTRANSFERASE"/>
    <property type="match status" value="1"/>
</dbReference>
<dbReference type="Proteomes" id="UP001626536">
    <property type="component" value="Chromosome"/>
</dbReference>
<evidence type="ECO:0000313" key="7">
    <source>
        <dbReference type="EMBL" id="WOJ88840.1"/>
    </source>
</evidence>
<reference evidence="7 8" key="1">
    <citation type="submission" date="2023-10" db="EMBL/GenBank/DDBJ databases">
        <title>Novel methanotroph of the genus Methylocapsa from a subarctic wetland.</title>
        <authorList>
            <person name="Belova S.E."/>
            <person name="Oshkin I.Y."/>
            <person name="Miroshnikov K."/>
            <person name="Dedysh S.N."/>
        </authorList>
    </citation>
    <scope>NUCLEOTIDE SEQUENCE [LARGE SCALE GENOMIC DNA]</scope>
    <source>
        <strain evidence="7 8">RX1</strain>
    </source>
</reference>
<evidence type="ECO:0000256" key="2">
    <source>
        <dbReference type="ARBA" id="ARBA00011424"/>
    </source>
</evidence>
<dbReference type="EMBL" id="CP136862">
    <property type="protein sequence ID" value="WOJ88840.1"/>
    <property type="molecule type" value="Genomic_DNA"/>
</dbReference>
<keyword evidence="8" id="KW-1185">Reference proteome</keyword>
<name>A0ABZ0HPH2_9HYPH</name>
<dbReference type="PIRSF" id="PIRSF000388">
    <property type="entry name" value="Pantoate_hydroxy_MeTrfase"/>
    <property type="match status" value="1"/>
</dbReference>
<dbReference type="InterPro" id="IPR015813">
    <property type="entry name" value="Pyrv/PenolPyrv_kinase-like_dom"/>
</dbReference>
<dbReference type="RefSeq" id="WP_407338277.1">
    <property type="nucleotide sequence ID" value="NZ_CP136862.1"/>
</dbReference>
<evidence type="ECO:0000313" key="8">
    <source>
        <dbReference type="Proteomes" id="UP001626536"/>
    </source>
</evidence>
<protein>
    <recommendedName>
        <fullName evidence="3 6">3-methyl-2-oxobutanoate hydroxymethyltransferase</fullName>
        <ecNumber evidence="3 6">2.1.2.11</ecNumber>
    </recommendedName>
</protein>
<organism evidence="7 8">
    <name type="scientific">Methylocapsa polymorpha</name>
    <dbReference type="NCBI Taxonomy" id="3080828"/>
    <lineage>
        <taxon>Bacteria</taxon>
        <taxon>Pseudomonadati</taxon>
        <taxon>Pseudomonadota</taxon>
        <taxon>Alphaproteobacteria</taxon>
        <taxon>Hyphomicrobiales</taxon>
        <taxon>Beijerinckiaceae</taxon>
        <taxon>Methylocapsa</taxon>
    </lineage>
</organism>
<sequence>MSKTARFFDMKREGRPIAVLTAYDAPTAKAEAEAGVDILLVGDSVGMNMLGYASEKEVTLADICHHVRAVRRGAPGAAIIGDLPYMTYETPDMALANARLVIEAGADIVKFEGPRADIVEALVGASIDVCCHLGLEPQHHAEKRFKGRSAQEAAQLVQNAIRLDEAGMSLLVLELIPEEVAAKTSQAIEAPTIGIGAGRKTDGQVLVICDVLGFTPANFRHNRRYQEVGGLMSAAAKAYVSDVRGKSFPAEANVLHMAKDELEIFLKDKP</sequence>
<keyword evidence="4" id="KW-0566">Pantothenate biosynthesis</keyword>
<gene>
    <name evidence="7" type="primary">panB</name>
    <name evidence="7" type="ORF">RZS28_13625</name>
</gene>
<keyword evidence="5 7" id="KW-0808">Transferase</keyword>
<dbReference type="GO" id="GO:0003864">
    <property type="term" value="F:3-methyl-2-oxobutanoate hydroxymethyltransferase activity"/>
    <property type="evidence" value="ECO:0007669"/>
    <property type="project" value="UniProtKB-EC"/>
</dbReference>
<evidence type="ECO:0000256" key="3">
    <source>
        <dbReference type="ARBA" id="ARBA00012618"/>
    </source>
</evidence>
<dbReference type="InterPro" id="IPR040442">
    <property type="entry name" value="Pyrv_kinase-like_dom_sf"/>
</dbReference>
<dbReference type="PANTHER" id="PTHR20881:SF0">
    <property type="entry name" value="3-METHYL-2-OXOBUTANOATE HYDROXYMETHYLTRANSFERASE"/>
    <property type="match status" value="1"/>
</dbReference>
<comment type="subunit">
    <text evidence="2">Homodecamer; pentamer of dimers.</text>
</comment>